<dbReference type="Gene3D" id="3.30.40.10">
    <property type="entry name" value="Zinc/RING finger domain, C3HC4 (zinc finger)"/>
    <property type="match status" value="1"/>
</dbReference>
<evidence type="ECO:0000256" key="2">
    <source>
        <dbReference type="ARBA" id="ARBA00022833"/>
    </source>
</evidence>
<name>A0ABD3VCE6_SINWO</name>
<dbReference type="InterPro" id="IPR013083">
    <property type="entry name" value="Znf_RING/FYVE/PHD"/>
</dbReference>
<keyword evidence="1 3" id="KW-0863">Zinc-finger</keyword>
<evidence type="ECO:0000313" key="6">
    <source>
        <dbReference type="Proteomes" id="UP001634394"/>
    </source>
</evidence>
<gene>
    <name evidence="5" type="ORF">ACJMK2_009474</name>
</gene>
<dbReference type="AlphaFoldDB" id="A0ABD3VCE6"/>
<organism evidence="5 6">
    <name type="scientific">Sinanodonta woodiana</name>
    <name type="common">Chinese pond mussel</name>
    <name type="synonym">Anodonta woodiana</name>
    <dbReference type="NCBI Taxonomy" id="1069815"/>
    <lineage>
        <taxon>Eukaryota</taxon>
        <taxon>Metazoa</taxon>
        <taxon>Spiralia</taxon>
        <taxon>Lophotrochozoa</taxon>
        <taxon>Mollusca</taxon>
        <taxon>Bivalvia</taxon>
        <taxon>Autobranchia</taxon>
        <taxon>Heteroconchia</taxon>
        <taxon>Palaeoheterodonta</taxon>
        <taxon>Unionida</taxon>
        <taxon>Unionoidea</taxon>
        <taxon>Unionidae</taxon>
        <taxon>Unioninae</taxon>
        <taxon>Sinanodonta</taxon>
    </lineage>
</organism>
<keyword evidence="2" id="KW-0862">Zinc</keyword>
<keyword evidence="1 3" id="KW-0479">Metal-binding</keyword>
<dbReference type="EMBL" id="JBJQND010000012">
    <property type="protein sequence ID" value="KAL3859247.1"/>
    <property type="molecule type" value="Genomic_DNA"/>
</dbReference>
<sequence length="95" mass="10963">MEDINNIRLGSTIPFTDQELQRLTALERIKAENQKLRHLVSCRICRINPISCVLQCGYLTCRNCAEPLVCCPVCDTTIRNKYCIYLKSLRKMKSP</sequence>
<keyword evidence="6" id="KW-1185">Reference proteome</keyword>
<protein>
    <recommendedName>
        <fullName evidence="4">RING-type domain-containing protein</fullName>
    </recommendedName>
</protein>
<proteinExistence type="predicted"/>
<feature type="domain" description="RING-type" evidence="4">
    <location>
        <begin position="42"/>
        <end position="75"/>
    </location>
</feature>
<evidence type="ECO:0000256" key="1">
    <source>
        <dbReference type="ARBA" id="ARBA00022771"/>
    </source>
</evidence>
<accession>A0ABD3VCE6</accession>
<dbReference type="Proteomes" id="UP001634394">
    <property type="component" value="Unassembled WGS sequence"/>
</dbReference>
<evidence type="ECO:0000259" key="4">
    <source>
        <dbReference type="PROSITE" id="PS50089"/>
    </source>
</evidence>
<comment type="caution">
    <text evidence="5">The sequence shown here is derived from an EMBL/GenBank/DDBJ whole genome shotgun (WGS) entry which is preliminary data.</text>
</comment>
<dbReference type="InterPro" id="IPR001841">
    <property type="entry name" value="Znf_RING"/>
</dbReference>
<evidence type="ECO:0000313" key="5">
    <source>
        <dbReference type="EMBL" id="KAL3859247.1"/>
    </source>
</evidence>
<dbReference type="GO" id="GO:0008270">
    <property type="term" value="F:zinc ion binding"/>
    <property type="evidence" value="ECO:0007669"/>
    <property type="project" value="UniProtKB-KW"/>
</dbReference>
<reference evidence="5 6" key="1">
    <citation type="submission" date="2024-11" db="EMBL/GenBank/DDBJ databases">
        <title>Chromosome-level genome assembly of the freshwater bivalve Anodonta woodiana.</title>
        <authorList>
            <person name="Chen X."/>
        </authorList>
    </citation>
    <scope>NUCLEOTIDE SEQUENCE [LARGE SCALE GENOMIC DNA]</scope>
    <source>
        <strain evidence="5">MN2024</strain>
        <tissue evidence="5">Gills</tissue>
    </source>
</reference>
<dbReference type="PROSITE" id="PS50089">
    <property type="entry name" value="ZF_RING_2"/>
    <property type="match status" value="1"/>
</dbReference>
<evidence type="ECO:0000256" key="3">
    <source>
        <dbReference type="PROSITE-ProRule" id="PRU00175"/>
    </source>
</evidence>